<evidence type="ECO:0000313" key="2">
    <source>
        <dbReference type="EMBL" id="KAF3844081.1"/>
    </source>
</evidence>
<comment type="caution">
    <text evidence="2">The sequence shown here is derived from an EMBL/GenBank/DDBJ whole genome shotgun (WGS) entry which is preliminary data.</text>
</comment>
<feature type="compositionally biased region" description="Basic and acidic residues" evidence="1">
    <location>
        <begin position="226"/>
        <end position="239"/>
    </location>
</feature>
<feature type="region of interest" description="Disordered" evidence="1">
    <location>
        <begin position="219"/>
        <end position="241"/>
    </location>
</feature>
<evidence type="ECO:0000313" key="3">
    <source>
        <dbReference type="Proteomes" id="UP000518266"/>
    </source>
</evidence>
<dbReference type="EMBL" id="JAAKFY010000017">
    <property type="protein sequence ID" value="KAF3844081.1"/>
    <property type="molecule type" value="Genomic_DNA"/>
</dbReference>
<feature type="compositionally biased region" description="Basic and acidic residues" evidence="1">
    <location>
        <begin position="773"/>
        <end position="798"/>
    </location>
</feature>
<feature type="compositionally biased region" description="Polar residues" evidence="1">
    <location>
        <begin position="799"/>
        <end position="813"/>
    </location>
</feature>
<protein>
    <recommendedName>
        <fullName evidence="4">MYCBP-associated protein</fullName>
    </recommendedName>
</protein>
<evidence type="ECO:0008006" key="4">
    <source>
        <dbReference type="Google" id="ProtNLM"/>
    </source>
</evidence>
<feature type="compositionally biased region" description="Basic and acidic residues" evidence="1">
    <location>
        <begin position="732"/>
        <end position="766"/>
    </location>
</feature>
<dbReference type="Gene3D" id="2.60.40.10">
    <property type="entry name" value="Immunoglobulins"/>
    <property type="match status" value="1"/>
</dbReference>
<accession>A0A7J5Y4W0</accession>
<reference evidence="2 3" key="1">
    <citation type="submission" date="2020-03" db="EMBL/GenBank/DDBJ databases">
        <title>Dissostichus mawsoni Genome sequencing and assembly.</title>
        <authorList>
            <person name="Park H."/>
        </authorList>
    </citation>
    <scope>NUCLEOTIDE SEQUENCE [LARGE SCALE GENOMIC DNA]</scope>
    <source>
        <strain evidence="2">DM0001</strain>
        <tissue evidence="2">Muscle</tissue>
    </source>
</reference>
<dbReference type="InterPro" id="IPR013783">
    <property type="entry name" value="Ig-like_fold"/>
</dbReference>
<keyword evidence="3" id="KW-1185">Reference proteome</keyword>
<sequence>MCGNPEENFWRSKWPNDLSEIRGKTGPTDQRMQGAEGIISPRSLADPPGHTACPNGLEIHFVGADHQRNLRLCAMLWHRGFENKKLKPSEELHILGYEQPEICTLKDCDLQAMSFLPQDINKIHIPKPPKGRPKPAHMALVPKTQPAEGASDTVQGPVTHPVNQDPDSQPPDCTGSEGFNFDDQEMVLPHSILGTLEDFQSYLEAKGETELVKRIAKSRKYAPSEAPERHGSEAVEDGRGIPSGCRNIQSNALQHWQAHMMQRRRQQDLLSDMLDRPVESLLMNQANHYRETQEQREFLNRVMPLIHSGYGYRVGSEFWSLPQRFGDEMSGIAATLTQTEQGRWTPVAHVAQPSSVRRESASRTWDQSTYLQHQCQELGELLPDVDIKKPEIHGLEVIGSSTPVTSVRVCRGPLLEELEEETEHKNMRKEDLDPLAQYDDVWTDALLIPALRFGGQLASWTGNSPINQGQVGIGATIIFEALTGERASSHLELHNEGSSAIFYSWQQLPVPCCLANLRSHTMRHHFYFNSFSGVMRPGETQRVEFVFKSEEPGIRTEIWQLNTHPVLLRGASMQVSLRGVALHQDTTADQRLFIQTKLEKIVKEKLCRSIVYDVLRGVRTPERTNSPAELYVTEEQEFLRQNPKVVLSLPKHESAQEQSLAWINSLILQLSELPQLKQQQLTAGTVGQQLWRELLDTMAGEAMWLREVMGLPEKDTRIYEKEESTISDADMADAKDEKSEKKGGAAAKEERSGVKSRVKEDSKVESKSATTEKSVEDSKKKGKRREDVGKRSKEKQGKESASLTDTTSQSVSQEFIEDPNVYALMEDLVDNLCDLTDDLKEGAEPLLPRERQAQDPTEYIILYQM</sequence>
<gene>
    <name evidence="2" type="ORF">F7725_016129</name>
</gene>
<dbReference type="PANTHER" id="PTHR48421:SF1">
    <property type="entry name" value="MYCBP-ASSOCIATED PROTEIN"/>
    <property type="match status" value="1"/>
</dbReference>
<dbReference type="InterPro" id="IPR032707">
    <property type="entry name" value="MYCBPAP"/>
</dbReference>
<dbReference type="OrthoDB" id="10263316at2759"/>
<dbReference type="Pfam" id="PF14646">
    <property type="entry name" value="MYCBPAP"/>
    <property type="match status" value="1"/>
</dbReference>
<feature type="compositionally biased region" description="Polar residues" evidence="1">
    <location>
        <begin position="152"/>
        <end position="167"/>
    </location>
</feature>
<dbReference type="Proteomes" id="UP000518266">
    <property type="component" value="Unassembled WGS sequence"/>
</dbReference>
<feature type="region of interest" description="Disordered" evidence="1">
    <location>
        <begin position="719"/>
        <end position="814"/>
    </location>
</feature>
<proteinExistence type="predicted"/>
<feature type="region of interest" description="Disordered" evidence="1">
    <location>
        <begin position="145"/>
        <end position="181"/>
    </location>
</feature>
<organism evidence="2 3">
    <name type="scientific">Dissostichus mawsoni</name>
    <name type="common">Antarctic cod</name>
    <dbReference type="NCBI Taxonomy" id="36200"/>
    <lineage>
        <taxon>Eukaryota</taxon>
        <taxon>Metazoa</taxon>
        <taxon>Chordata</taxon>
        <taxon>Craniata</taxon>
        <taxon>Vertebrata</taxon>
        <taxon>Euteleostomi</taxon>
        <taxon>Actinopterygii</taxon>
        <taxon>Neopterygii</taxon>
        <taxon>Teleostei</taxon>
        <taxon>Neoteleostei</taxon>
        <taxon>Acanthomorphata</taxon>
        <taxon>Eupercaria</taxon>
        <taxon>Perciformes</taxon>
        <taxon>Notothenioidei</taxon>
        <taxon>Nototheniidae</taxon>
        <taxon>Dissostichus</taxon>
    </lineage>
</organism>
<dbReference type="PANTHER" id="PTHR48421">
    <property type="entry name" value="MYCBP-ASSOCIATED PROTEIN"/>
    <property type="match status" value="1"/>
</dbReference>
<evidence type="ECO:0000256" key="1">
    <source>
        <dbReference type="SAM" id="MobiDB-lite"/>
    </source>
</evidence>
<name>A0A7J5Y4W0_DISMA</name>
<dbReference type="AlphaFoldDB" id="A0A7J5Y4W0"/>